<dbReference type="EMBL" id="JANBQB010000900">
    <property type="protein sequence ID" value="KAJ1973068.1"/>
    <property type="molecule type" value="Genomic_DNA"/>
</dbReference>
<sequence>MAEATDWARLTPLVVDQLRLAVRPFSGGLDDHTWSFWHERTTNILAGLLPGASGQVLLSAVKAVLDLAIVLKPSRTPEPVPEVAPIVIEETKAKAQHCSCEACLKGRIEALEHLLQDKDQAEKA</sequence>
<organism evidence="1 2">
    <name type="scientific">Dimargaris verticillata</name>
    <dbReference type="NCBI Taxonomy" id="2761393"/>
    <lineage>
        <taxon>Eukaryota</taxon>
        <taxon>Fungi</taxon>
        <taxon>Fungi incertae sedis</taxon>
        <taxon>Zoopagomycota</taxon>
        <taxon>Kickxellomycotina</taxon>
        <taxon>Dimargaritomycetes</taxon>
        <taxon>Dimargaritales</taxon>
        <taxon>Dimargaritaceae</taxon>
        <taxon>Dimargaris</taxon>
    </lineage>
</organism>
<comment type="caution">
    <text evidence="1">The sequence shown here is derived from an EMBL/GenBank/DDBJ whole genome shotgun (WGS) entry which is preliminary data.</text>
</comment>
<evidence type="ECO:0000313" key="1">
    <source>
        <dbReference type="EMBL" id="KAJ1973068.1"/>
    </source>
</evidence>
<reference evidence="1" key="1">
    <citation type="submission" date="2022-07" db="EMBL/GenBank/DDBJ databases">
        <title>Phylogenomic reconstructions and comparative analyses of Kickxellomycotina fungi.</title>
        <authorList>
            <person name="Reynolds N.K."/>
            <person name="Stajich J.E."/>
            <person name="Barry K."/>
            <person name="Grigoriev I.V."/>
            <person name="Crous P."/>
            <person name="Smith M.E."/>
        </authorList>
    </citation>
    <scope>NUCLEOTIDE SEQUENCE</scope>
    <source>
        <strain evidence="1">RSA 567</strain>
    </source>
</reference>
<dbReference type="OrthoDB" id="10422961at2759"/>
<keyword evidence="2" id="KW-1185">Reference proteome</keyword>
<dbReference type="Proteomes" id="UP001151582">
    <property type="component" value="Unassembled WGS sequence"/>
</dbReference>
<protein>
    <submittedName>
        <fullName evidence="1">Uncharacterized protein</fullName>
    </submittedName>
</protein>
<dbReference type="AlphaFoldDB" id="A0A9W8B2Q2"/>
<evidence type="ECO:0000313" key="2">
    <source>
        <dbReference type="Proteomes" id="UP001151582"/>
    </source>
</evidence>
<accession>A0A9W8B2Q2</accession>
<gene>
    <name evidence="1" type="ORF">H4R34_005201</name>
</gene>
<name>A0A9W8B2Q2_9FUNG</name>
<proteinExistence type="predicted"/>